<evidence type="ECO:0000256" key="8">
    <source>
        <dbReference type="ARBA" id="ARBA00022989"/>
    </source>
</evidence>
<comment type="similarity">
    <text evidence="2 10">Belongs to the TonB family.</text>
</comment>
<keyword evidence="8" id="KW-1133">Transmembrane helix</keyword>
<organism evidence="13 14">
    <name type="scientific">Acinetobacter gerneri</name>
    <dbReference type="NCBI Taxonomy" id="202952"/>
    <lineage>
        <taxon>Bacteria</taxon>
        <taxon>Pseudomonadati</taxon>
        <taxon>Pseudomonadota</taxon>
        <taxon>Gammaproteobacteria</taxon>
        <taxon>Moraxellales</taxon>
        <taxon>Moraxellaceae</taxon>
        <taxon>Acinetobacter</taxon>
    </lineage>
</organism>
<dbReference type="GO" id="GO:0031992">
    <property type="term" value="F:energy transducer activity"/>
    <property type="evidence" value="ECO:0007669"/>
    <property type="project" value="InterPro"/>
</dbReference>
<evidence type="ECO:0000313" key="14">
    <source>
        <dbReference type="Proteomes" id="UP001243195"/>
    </source>
</evidence>
<dbReference type="PANTHER" id="PTHR33446:SF2">
    <property type="entry name" value="PROTEIN TONB"/>
    <property type="match status" value="1"/>
</dbReference>
<dbReference type="GO" id="GO:0015031">
    <property type="term" value="P:protein transport"/>
    <property type="evidence" value="ECO:0007669"/>
    <property type="project" value="UniProtKB-UniRule"/>
</dbReference>
<dbReference type="GO" id="GO:0005886">
    <property type="term" value="C:plasma membrane"/>
    <property type="evidence" value="ECO:0007669"/>
    <property type="project" value="UniProtKB-SubCell"/>
</dbReference>
<feature type="compositionally biased region" description="Pro residues" evidence="11">
    <location>
        <begin position="64"/>
        <end position="73"/>
    </location>
</feature>
<dbReference type="PANTHER" id="PTHR33446">
    <property type="entry name" value="PROTEIN TONB-RELATED"/>
    <property type="match status" value="1"/>
</dbReference>
<evidence type="ECO:0000256" key="7">
    <source>
        <dbReference type="ARBA" id="ARBA00022927"/>
    </source>
</evidence>
<dbReference type="InterPro" id="IPR006260">
    <property type="entry name" value="TonB/TolA_C"/>
</dbReference>
<dbReference type="RefSeq" id="WP_308955417.1">
    <property type="nucleotide sequence ID" value="NZ_JAVICY010000004.1"/>
</dbReference>
<keyword evidence="3 10" id="KW-0813">Transport</keyword>
<dbReference type="AlphaFoldDB" id="A0AAW8JGX0"/>
<protein>
    <recommendedName>
        <fullName evidence="10">Protein TonB</fullName>
    </recommendedName>
</protein>
<keyword evidence="7 10" id="KW-0653">Protein transport</keyword>
<keyword evidence="5 10" id="KW-0997">Cell inner membrane</keyword>
<dbReference type="EMBL" id="JAVIDA010000005">
    <property type="protein sequence ID" value="MDQ9070900.1"/>
    <property type="molecule type" value="Genomic_DNA"/>
</dbReference>
<dbReference type="Pfam" id="PF03544">
    <property type="entry name" value="TonB_C"/>
    <property type="match status" value="1"/>
</dbReference>
<dbReference type="InterPro" id="IPR051045">
    <property type="entry name" value="TonB-dependent_transducer"/>
</dbReference>
<feature type="region of interest" description="Disordered" evidence="11">
    <location>
        <begin position="60"/>
        <end position="113"/>
    </location>
</feature>
<dbReference type="InterPro" id="IPR003538">
    <property type="entry name" value="TonB"/>
</dbReference>
<evidence type="ECO:0000256" key="10">
    <source>
        <dbReference type="RuleBase" id="RU362123"/>
    </source>
</evidence>
<keyword evidence="6" id="KW-0812">Transmembrane</keyword>
<evidence type="ECO:0000256" key="11">
    <source>
        <dbReference type="SAM" id="MobiDB-lite"/>
    </source>
</evidence>
<feature type="domain" description="TonB C-terminal" evidence="12">
    <location>
        <begin position="178"/>
        <end position="266"/>
    </location>
</feature>
<comment type="caution">
    <text evidence="13">The sequence shown here is derived from an EMBL/GenBank/DDBJ whole genome shotgun (WGS) entry which is preliminary data.</text>
</comment>
<evidence type="ECO:0000256" key="4">
    <source>
        <dbReference type="ARBA" id="ARBA00022475"/>
    </source>
</evidence>
<dbReference type="GO" id="GO:0055085">
    <property type="term" value="P:transmembrane transport"/>
    <property type="evidence" value="ECO:0007669"/>
    <property type="project" value="InterPro"/>
</dbReference>
<comment type="function">
    <text evidence="10">Interacts with outer membrane receptor proteins that carry out high-affinity binding and energy dependent uptake into the periplasmic space of specific substrates. It could act to transduce energy from the cytoplasmic membrane to specific energy-requiring processes in the outer membrane, resulting in the release into the periplasm of ligands bound by these outer membrane proteins.</text>
</comment>
<sequence>MSQSSITMQTPNPMKKKVIAALVAVVIGHGAVLWAVSHMRVPELQKIEKKPVQVKFLKIKEDVPPPPPPPAAPVKPKVKPAEKPVKPKPLPKPVEKKIVATKTQKVEQKQVQQDDTLLKQKLEQQRLDQLKRDQDARDKAAREQAAKDQAAREQAAKDQAKREQDERDRQAKLNQPRKATPGDIEWAKRPFLRFTNTDLGNQARVVVVRINATADGRITDVKVVQSSGIPSLDERAVKAIRGAKFRPTKDGRAIYGELPYEMNLKK</sequence>
<dbReference type="GO" id="GO:0030288">
    <property type="term" value="C:outer membrane-bounded periplasmic space"/>
    <property type="evidence" value="ECO:0007669"/>
    <property type="project" value="InterPro"/>
</dbReference>
<evidence type="ECO:0000259" key="12">
    <source>
        <dbReference type="PROSITE" id="PS52015"/>
    </source>
</evidence>
<gene>
    <name evidence="13" type="ORF">RFH51_05415</name>
</gene>
<feature type="compositionally biased region" description="Basic and acidic residues" evidence="11">
    <location>
        <begin position="129"/>
        <end position="171"/>
    </location>
</feature>
<comment type="subcellular location">
    <subcellularLocation>
        <location evidence="1 10">Cell inner membrane</location>
        <topology evidence="1 10">Single-pass membrane protein</topology>
        <orientation evidence="1 10">Periplasmic side</orientation>
    </subcellularLocation>
</comment>
<evidence type="ECO:0000256" key="6">
    <source>
        <dbReference type="ARBA" id="ARBA00022692"/>
    </source>
</evidence>
<keyword evidence="10" id="KW-0735">Signal-anchor</keyword>
<name>A0AAW8JGX0_9GAMM</name>
<evidence type="ECO:0000256" key="5">
    <source>
        <dbReference type="ARBA" id="ARBA00022519"/>
    </source>
</evidence>
<dbReference type="NCBIfam" id="TIGR01352">
    <property type="entry name" value="tonB_Cterm"/>
    <property type="match status" value="1"/>
</dbReference>
<accession>A0AAW8JGX0</accession>
<evidence type="ECO:0000256" key="9">
    <source>
        <dbReference type="ARBA" id="ARBA00023136"/>
    </source>
</evidence>
<keyword evidence="9" id="KW-0472">Membrane</keyword>
<dbReference type="Gene3D" id="3.30.1150.10">
    <property type="match status" value="1"/>
</dbReference>
<dbReference type="InterPro" id="IPR037682">
    <property type="entry name" value="TonB_C"/>
</dbReference>
<evidence type="ECO:0000256" key="3">
    <source>
        <dbReference type="ARBA" id="ARBA00022448"/>
    </source>
</evidence>
<evidence type="ECO:0000256" key="2">
    <source>
        <dbReference type="ARBA" id="ARBA00006555"/>
    </source>
</evidence>
<feature type="compositionally biased region" description="Basic and acidic residues" evidence="11">
    <location>
        <begin position="93"/>
        <end position="108"/>
    </location>
</feature>
<dbReference type="SUPFAM" id="SSF74653">
    <property type="entry name" value="TolA/TonB C-terminal domain"/>
    <property type="match status" value="1"/>
</dbReference>
<proteinExistence type="inferred from homology"/>
<dbReference type="GO" id="GO:0015891">
    <property type="term" value="P:siderophore transport"/>
    <property type="evidence" value="ECO:0007669"/>
    <property type="project" value="InterPro"/>
</dbReference>
<keyword evidence="4 10" id="KW-1003">Cell membrane</keyword>
<dbReference type="PROSITE" id="PS52015">
    <property type="entry name" value="TONB_CTD"/>
    <property type="match status" value="1"/>
</dbReference>
<dbReference type="PRINTS" id="PR01374">
    <property type="entry name" value="TONBPROTEIN"/>
</dbReference>
<feature type="region of interest" description="Disordered" evidence="11">
    <location>
        <begin position="129"/>
        <end position="182"/>
    </location>
</feature>
<evidence type="ECO:0000256" key="1">
    <source>
        <dbReference type="ARBA" id="ARBA00004383"/>
    </source>
</evidence>
<reference evidence="13" key="1">
    <citation type="submission" date="2023-08" db="EMBL/GenBank/DDBJ databases">
        <title>Emergence of clinically-relevant ST2 carbapenem-resistant Acinetobacter baumannii strains in hospital sewages in Zhejiang, East of China.</title>
        <authorList>
            <person name="Kaichao C."/>
            <person name="Zhang R."/>
        </authorList>
    </citation>
    <scope>NUCLEOTIDE SEQUENCE</scope>
    <source>
        <strain evidence="13">M-SY-60</strain>
    </source>
</reference>
<dbReference type="Proteomes" id="UP001243195">
    <property type="component" value="Unassembled WGS sequence"/>
</dbReference>
<evidence type="ECO:0000313" key="13">
    <source>
        <dbReference type="EMBL" id="MDQ9070900.1"/>
    </source>
</evidence>